<keyword evidence="4" id="KW-0808">Transferase</keyword>
<evidence type="ECO:0000256" key="2">
    <source>
        <dbReference type="ARBA" id="ARBA00012135"/>
    </source>
</evidence>
<evidence type="ECO:0000313" key="5">
    <source>
        <dbReference type="Proteomes" id="UP000249396"/>
    </source>
</evidence>
<dbReference type="CDD" id="cd01169">
    <property type="entry name" value="HMPP_kinase"/>
    <property type="match status" value="1"/>
</dbReference>
<dbReference type="Gene3D" id="3.40.1190.20">
    <property type="match status" value="1"/>
</dbReference>
<dbReference type="GO" id="GO:0009228">
    <property type="term" value="P:thiamine biosynthetic process"/>
    <property type="evidence" value="ECO:0007669"/>
    <property type="project" value="InterPro"/>
</dbReference>
<accession>A0A2W4SVW0</accession>
<dbReference type="GO" id="GO:0008902">
    <property type="term" value="F:hydroxymethylpyrimidine kinase activity"/>
    <property type="evidence" value="ECO:0007669"/>
    <property type="project" value="UniProtKB-EC"/>
</dbReference>
<dbReference type="EC" id="2.7.1.49" evidence="2"/>
<dbReference type="GO" id="GO:0009229">
    <property type="term" value="P:thiamine diphosphate biosynthetic process"/>
    <property type="evidence" value="ECO:0007669"/>
    <property type="project" value="UniProtKB-UniPathway"/>
</dbReference>
<dbReference type="AlphaFoldDB" id="A0A2W4SVW0"/>
<evidence type="ECO:0000256" key="1">
    <source>
        <dbReference type="ARBA" id="ARBA00004948"/>
    </source>
</evidence>
<dbReference type="EMBL" id="QJPH01000352">
    <property type="protein sequence ID" value="PZN76774.1"/>
    <property type="molecule type" value="Genomic_DNA"/>
</dbReference>
<dbReference type="GO" id="GO:0005829">
    <property type="term" value="C:cytosol"/>
    <property type="evidence" value="ECO:0007669"/>
    <property type="project" value="TreeGrafter"/>
</dbReference>
<dbReference type="UniPathway" id="UPA00060">
    <property type="reaction ID" value="UER00138"/>
</dbReference>
<sequence length="273" mass="28733">MNPPPVVLCFSGHDPTGGAGLQADIETLSSLGCRACTVVTALTSQDTTNVLAILPQKKSDFLHQARLLIADLPISIVKIGLLGSADIAMAVAELLMAELESIPVVLDPVLSAGGGKPLAREDLIEVIRQQLLPLASVSTPNILEARQLTGGMESPGDCAAEMLRLGCQWVLITGTHFTSVEVVNRLFGTHSMLSWNWPRLPHVYHGSGCTLASALAANLANGLTMDMACVKAQEFTWASLNSGFALGKGQWLPNRGPSQVGAIKIDAHELGGI</sequence>
<gene>
    <name evidence="4" type="ORF">DM484_15915</name>
</gene>
<dbReference type="PANTHER" id="PTHR20858:SF17">
    <property type="entry name" value="HYDROXYMETHYLPYRIMIDINE_PHOSPHOMETHYLPYRIMIDINE KINASE THI20-RELATED"/>
    <property type="match status" value="1"/>
</dbReference>
<dbReference type="InterPro" id="IPR013749">
    <property type="entry name" value="PM/HMP-P_kinase-1"/>
</dbReference>
<organism evidence="4 5">
    <name type="scientific">Candidatus Methylumidiphilus alinenensis</name>
    <dbReference type="NCBI Taxonomy" id="2202197"/>
    <lineage>
        <taxon>Bacteria</taxon>
        <taxon>Pseudomonadati</taxon>
        <taxon>Pseudomonadota</taxon>
        <taxon>Gammaproteobacteria</taxon>
        <taxon>Methylococcales</taxon>
        <taxon>Candidatus Methylumidiphilus</taxon>
    </lineage>
</organism>
<reference evidence="4 5" key="1">
    <citation type="journal article" date="2018" name="Aquat. Microb. Ecol.">
        <title>Gammaproteobacterial methanotrophs dominate.</title>
        <authorList>
            <person name="Rissanen A.J."/>
            <person name="Saarenheimo J."/>
            <person name="Tiirola M."/>
            <person name="Peura S."/>
            <person name="Aalto S.L."/>
            <person name="Karvinen A."/>
            <person name="Nykanen H."/>
        </authorList>
    </citation>
    <scope>NUCLEOTIDE SEQUENCE [LARGE SCALE GENOMIC DNA]</scope>
    <source>
        <strain evidence="4">AMbin10</strain>
    </source>
</reference>
<dbReference type="InterPro" id="IPR004399">
    <property type="entry name" value="HMP/HMP-P_kinase_dom"/>
</dbReference>
<evidence type="ECO:0000313" key="4">
    <source>
        <dbReference type="EMBL" id="PZN76774.1"/>
    </source>
</evidence>
<dbReference type="InterPro" id="IPR029056">
    <property type="entry name" value="Ribokinase-like"/>
</dbReference>
<comment type="pathway">
    <text evidence="1">Cofactor biosynthesis; thiamine diphosphate biosynthesis.</text>
</comment>
<proteinExistence type="predicted"/>
<dbReference type="SUPFAM" id="SSF53613">
    <property type="entry name" value="Ribokinase-like"/>
    <property type="match status" value="1"/>
</dbReference>
<comment type="caution">
    <text evidence="4">The sequence shown here is derived from an EMBL/GenBank/DDBJ whole genome shotgun (WGS) entry which is preliminary data.</text>
</comment>
<name>A0A2W4SVW0_9GAMM</name>
<keyword evidence="4" id="KW-0418">Kinase</keyword>
<dbReference type="Pfam" id="PF08543">
    <property type="entry name" value="Phos_pyr_kin"/>
    <property type="match status" value="1"/>
</dbReference>
<evidence type="ECO:0000259" key="3">
    <source>
        <dbReference type="Pfam" id="PF08543"/>
    </source>
</evidence>
<dbReference type="Proteomes" id="UP000249396">
    <property type="component" value="Unassembled WGS sequence"/>
</dbReference>
<feature type="domain" description="Pyridoxamine kinase/Phosphomethylpyrimidine kinase" evidence="3">
    <location>
        <begin position="14"/>
        <end position="250"/>
    </location>
</feature>
<protein>
    <recommendedName>
        <fullName evidence="2">hydroxymethylpyrimidine kinase</fullName>
        <ecNumber evidence="2">2.7.1.49</ecNumber>
    </recommendedName>
</protein>
<dbReference type="PANTHER" id="PTHR20858">
    <property type="entry name" value="PHOSPHOMETHYLPYRIMIDINE KINASE"/>
    <property type="match status" value="1"/>
</dbReference>
<dbReference type="GO" id="GO:0008972">
    <property type="term" value="F:phosphomethylpyrimidine kinase activity"/>
    <property type="evidence" value="ECO:0007669"/>
    <property type="project" value="InterPro"/>
</dbReference>